<geneLocation type="plasmid" evidence="1 2">
    <name>unnamed1</name>
</geneLocation>
<accession>A0A6C0PAK6</accession>
<evidence type="ECO:0000313" key="1">
    <source>
        <dbReference type="EMBL" id="QHW35577.1"/>
    </source>
</evidence>
<evidence type="ECO:0000313" key="2">
    <source>
        <dbReference type="Proteomes" id="UP000479114"/>
    </source>
</evidence>
<reference evidence="1 2" key="1">
    <citation type="submission" date="2020-02" db="EMBL/GenBank/DDBJ databases">
        <title>Paenibacillus sp. nov., isolated from rhizosphere soil of tomato.</title>
        <authorList>
            <person name="Weon H.-Y."/>
            <person name="Lee S.A."/>
        </authorList>
    </citation>
    <scope>NUCLEOTIDE SEQUENCE [LARGE SCALE GENOMIC DNA]</scope>
    <source>
        <strain evidence="1 2">14171R-81</strain>
        <plasmid evidence="1 2">unnamed1</plasmid>
    </source>
</reference>
<dbReference type="RefSeq" id="WP_162645723.1">
    <property type="nucleotide sequence ID" value="NZ_CP048287.1"/>
</dbReference>
<keyword evidence="2" id="KW-1185">Reference proteome</keyword>
<name>A0A6C0PAK6_9BACL</name>
<dbReference type="KEGG" id="prz:GZH47_32345"/>
<organism evidence="1 2">
    <name type="scientific">Paenibacillus rhizovicinus</name>
    <dbReference type="NCBI Taxonomy" id="2704463"/>
    <lineage>
        <taxon>Bacteria</taxon>
        <taxon>Bacillati</taxon>
        <taxon>Bacillota</taxon>
        <taxon>Bacilli</taxon>
        <taxon>Bacillales</taxon>
        <taxon>Paenibacillaceae</taxon>
        <taxon>Paenibacillus</taxon>
    </lineage>
</organism>
<dbReference type="Proteomes" id="UP000479114">
    <property type="component" value="Plasmid unnamed1"/>
</dbReference>
<gene>
    <name evidence="1" type="ORF">GZH47_32345</name>
</gene>
<dbReference type="AlphaFoldDB" id="A0A6C0PAK6"/>
<dbReference type="EMBL" id="CP048287">
    <property type="protein sequence ID" value="QHW35577.1"/>
    <property type="molecule type" value="Genomic_DNA"/>
</dbReference>
<protein>
    <submittedName>
        <fullName evidence="1">Uncharacterized protein</fullName>
    </submittedName>
</protein>
<proteinExistence type="predicted"/>
<sequence length="139" mass="15831">MATAAGYKAIIHYYLQKKCWSIHMKSCCYQGHFVIVDGFWGTEVKPSRKSNPRGWVTARSHQILFFTVEESDLPENQDALSDAQQRLGERLRYDKEHMTFNVDRGTGGLFFSPKGAFTLLPKPTANVDLFSFFTSQEVG</sequence>
<keyword evidence="1" id="KW-0614">Plasmid</keyword>